<reference evidence="2 3" key="1">
    <citation type="submission" date="2015-09" db="EMBL/GenBank/DDBJ databases">
        <authorList>
            <consortium name="Swine Surveillance"/>
        </authorList>
    </citation>
    <scope>NUCLEOTIDE SEQUENCE [LARGE SCALE GENOMIC DNA]</scope>
    <source>
        <strain evidence="2 3">CECT 7688</strain>
    </source>
</reference>
<keyword evidence="1" id="KW-0812">Transmembrane</keyword>
<name>A0A0P1FHL9_9RHOB</name>
<evidence type="ECO:0000256" key="1">
    <source>
        <dbReference type="SAM" id="Phobius"/>
    </source>
</evidence>
<keyword evidence="1" id="KW-0472">Membrane</keyword>
<dbReference type="EMBL" id="CYPW01000032">
    <property type="protein sequence ID" value="CUH54019.1"/>
    <property type="molecule type" value="Genomic_DNA"/>
</dbReference>
<gene>
    <name evidence="2" type="ORF">SHM7688_03488</name>
</gene>
<feature type="transmembrane region" description="Helical" evidence="1">
    <location>
        <begin position="86"/>
        <end position="110"/>
    </location>
</feature>
<dbReference type="RefSeq" id="WP_058241168.1">
    <property type="nucleotide sequence ID" value="NZ_CYPW01000032.1"/>
</dbReference>
<evidence type="ECO:0000313" key="2">
    <source>
        <dbReference type="EMBL" id="CUH54019.1"/>
    </source>
</evidence>
<dbReference type="AlphaFoldDB" id="A0A0P1FHL9"/>
<dbReference type="Proteomes" id="UP000054823">
    <property type="component" value="Unassembled WGS sequence"/>
</dbReference>
<keyword evidence="3" id="KW-1185">Reference proteome</keyword>
<evidence type="ECO:0000313" key="3">
    <source>
        <dbReference type="Proteomes" id="UP000054823"/>
    </source>
</evidence>
<sequence length="249" mass="24386">MGVAALVVLVGAALGGAAFLGAVVLALAGAAFLGALSGAAGAAGAAGFVTVASAVAVFAVVGVAGVSTFTAFVCVALGLEGDLGAVLVLATVVLVAVVLNTGSLTAGLAVTFEAGAGGFGADFLVVFVVVVRAVLGALLRDLLGAFAGVVADGLAVFDLAAGDLTGVTGLASTAVAAEDCEDANCGGCVAGSIMERMKARVMAWDVRIWRSTMRDIKRNPLSEAVMELVAIGVIEISLRLCHESGPMTF</sequence>
<proteinExistence type="predicted"/>
<organism evidence="2 3">
    <name type="scientific">Shimia marina</name>
    <dbReference type="NCBI Taxonomy" id="321267"/>
    <lineage>
        <taxon>Bacteria</taxon>
        <taxon>Pseudomonadati</taxon>
        <taxon>Pseudomonadota</taxon>
        <taxon>Alphaproteobacteria</taxon>
        <taxon>Rhodobacterales</taxon>
        <taxon>Roseobacteraceae</taxon>
    </lineage>
</organism>
<accession>A0A0P1FHL9</accession>
<protein>
    <submittedName>
        <fullName evidence="2">Uncharacterized protein</fullName>
    </submittedName>
</protein>
<keyword evidence="1" id="KW-1133">Transmembrane helix</keyword>
<feature type="transmembrane region" description="Helical" evidence="1">
    <location>
        <begin position="116"/>
        <end position="135"/>
    </location>
</feature>